<dbReference type="Pfam" id="PF13545">
    <property type="entry name" value="HTH_Crp_2"/>
    <property type="match status" value="1"/>
</dbReference>
<dbReference type="PROSITE" id="PS50042">
    <property type="entry name" value="CNMP_BINDING_3"/>
    <property type="match status" value="1"/>
</dbReference>
<evidence type="ECO:0000259" key="4">
    <source>
        <dbReference type="PROSITE" id="PS50042"/>
    </source>
</evidence>
<keyword evidence="1" id="KW-0805">Transcription regulation</keyword>
<accession>A0A1F6SY70</accession>
<dbReference type="STRING" id="1817756.A2140_09080"/>
<dbReference type="InterPro" id="IPR014710">
    <property type="entry name" value="RmlC-like_jellyroll"/>
</dbReference>
<evidence type="ECO:0000256" key="2">
    <source>
        <dbReference type="ARBA" id="ARBA00023125"/>
    </source>
</evidence>
<evidence type="ECO:0000313" key="6">
    <source>
        <dbReference type="EMBL" id="OGI37868.1"/>
    </source>
</evidence>
<dbReference type="PANTHER" id="PTHR24567:SF75">
    <property type="entry name" value="FUMARATE AND NITRATE REDUCTION REGULATORY PROTEIN"/>
    <property type="match status" value="1"/>
</dbReference>
<dbReference type="CDD" id="cd00038">
    <property type="entry name" value="CAP_ED"/>
    <property type="match status" value="1"/>
</dbReference>
<evidence type="ECO:0008006" key="8">
    <source>
        <dbReference type="Google" id="ProtNLM"/>
    </source>
</evidence>
<dbReference type="InterPro" id="IPR012318">
    <property type="entry name" value="HTH_CRP"/>
</dbReference>
<dbReference type="InterPro" id="IPR000595">
    <property type="entry name" value="cNMP-bd_dom"/>
</dbReference>
<comment type="caution">
    <text evidence="6">The sequence shown here is derived from an EMBL/GenBank/DDBJ whole genome shotgun (WGS) entry which is preliminary data.</text>
</comment>
<dbReference type="InterPro" id="IPR050397">
    <property type="entry name" value="Env_Response_Regulators"/>
</dbReference>
<dbReference type="PROSITE" id="PS51063">
    <property type="entry name" value="HTH_CRP_2"/>
    <property type="match status" value="1"/>
</dbReference>
<evidence type="ECO:0000256" key="1">
    <source>
        <dbReference type="ARBA" id="ARBA00023015"/>
    </source>
</evidence>
<dbReference type="Gene3D" id="1.10.10.10">
    <property type="entry name" value="Winged helix-like DNA-binding domain superfamily/Winged helix DNA-binding domain"/>
    <property type="match status" value="1"/>
</dbReference>
<dbReference type="SUPFAM" id="SSF46785">
    <property type="entry name" value="Winged helix' DNA-binding domain"/>
    <property type="match status" value="1"/>
</dbReference>
<dbReference type="InterPro" id="IPR018490">
    <property type="entry name" value="cNMP-bd_dom_sf"/>
</dbReference>
<evidence type="ECO:0000259" key="5">
    <source>
        <dbReference type="PROSITE" id="PS51063"/>
    </source>
</evidence>
<protein>
    <recommendedName>
        <fullName evidence="8">Crp/Fnr family transcriptional regulator</fullName>
    </recommendedName>
</protein>
<dbReference type="SMART" id="SM00100">
    <property type="entry name" value="cNMP"/>
    <property type="match status" value="1"/>
</dbReference>
<sequence>MLCGARFFSALSVEDVCEVRGLIGKRSYGAREVLFRQGEPGAHLYLLNQGLLKLTVTDLSGREQIIGLVTPGLMLGFDSLADENHTYSAETVTPTSVCILRHKDMLRVLEQNPQVAMRTVAILNRELADAQRLIRLLGQKSAAEKIASLLMMLAEAAYGTGTKPSPPLMRQEIAEILGLAIETVSRVFTNFREAGLIQATHNSVRILNMTRLRAVADASPSPQASPAASH</sequence>
<dbReference type="GO" id="GO:0003677">
    <property type="term" value="F:DNA binding"/>
    <property type="evidence" value="ECO:0007669"/>
    <property type="project" value="UniProtKB-KW"/>
</dbReference>
<gene>
    <name evidence="6" type="ORF">A2140_09080</name>
</gene>
<dbReference type="GO" id="GO:0003700">
    <property type="term" value="F:DNA-binding transcription factor activity"/>
    <property type="evidence" value="ECO:0007669"/>
    <property type="project" value="TreeGrafter"/>
</dbReference>
<evidence type="ECO:0000256" key="3">
    <source>
        <dbReference type="ARBA" id="ARBA00023163"/>
    </source>
</evidence>
<dbReference type="InterPro" id="IPR036388">
    <property type="entry name" value="WH-like_DNA-bd_sf"/>
</dbReference>
<dbReference type="EMBL" id="MFSQ01000136">
    <property type="protein sequence ID" value="OGI37868.1"/>
    <property type="molecule type" value="Genomic_DNA"/>
</dbReference>
<dbReference type="InterPro" id="IPR036390">
    <property type="entry name" value="WH_DNA-bd_sf"/>
</dbReference>
<dbReference type="SUPFAM" id="SSF51206">
    <property type="entry name" value="cAMP-binding domain-like"/>
    <property type="match status" value="1"/>
</dbReference>
<dbReference type="PRINTS" id="PR00034">
    <property type="entry name" value="HTHCRP"/>
</dbReference>
<keyword evidence="2" id="KW-0238">DNA-binding</keyword>
<evidence type="ECO:0000313" key="7">
    <source>
        <dbReference type="Proteomes" id="UP000178379"/>
    </source>
</evidence>
<dbReference type="AlphaFoldDB" id="A0A1F6SY70"/>
<organism evidence="6 7">
    <name type="scientific">Candidatus Muproteobacteria bacterium RBG_16_62_13</name>
    <dbReference type="NCBI Taxonomy" id="1817756"/>
    <lineage>
        <taxon>Bacteria</taxon>
        <taxon>Pseudomonadati</taxon>
        <taxon>Pseudomonadota</taxon>
        <taxon>Candidatus Muproteobacteria</taxon>
    </lineage>
</organism>
<dbReference type="GO" id="GO:0005829">
    <property type="term" value="C:cytosol"/>
    <property type="evidence" value="ECO:0007669"/>
    <property type="project" value="TreeGrafter"/>
</dbReference>
<proteinExistence type="predicted"/>
<dbReference type="PANTHER" id="PTHR24567">
    <property type="entry name" value="CRP FAMILY TRANSCRIPTIONAL REGULATORY PROTEIN"/>
    <property type="match status" value="1"/>
</dbReference>
<feature type="domain" description="HTH crp-type" evidence="5">
    <location>
        <begin position="140"/>
        <end position="210"/>
    </location>
</feature>
<feature type="domain" description="Cyclic nucleotide-binding" evidence="4">
    <location>
        <begin position="7"/>
        <end position="97"/>
    </location>
</feature>
<dbReference type="Proteomes" id="UP000178379">
    <property type="component" value="Unassembled WGS sequence"/>
</dbReference>
<dbReference type="Gene3D" id="2.60.120.10">
    <property type="entry name" value="Jelly Rolls"/>
    <property type="match status" value="1"/>
</dbReference>
<dbReference type="Pfam" id="PF00027">
    <property type="entry name" value="cNMP_binding"/>
    <property type="match status" value="1"/>
</dbReference>
<keyword evidence="3" id="KW-0804">Transcription</keyword>
<name>A0A1F6SY70_9PROT</name>
<reference evidence="6 7" key="1">
    <citation type="journal article" date="2016" name="Nat. Commun.">
        <title>Thousands of microbial genomes shed light on interconnected biogeochemical processes in an aquifer system.</title>
        <authorList>
            <person name="Anantharaman K."/>
            <person name="Brown C.T."/>
            <person name="Hug L.A."/>
            <person name="Sharon I."/>
            <person name="Castelle C.J."/>
            <person name="Probst A.J."/>
            <person name="Thomas B.C."/>
            <person name="Singh A."/>
            <person name="Wilkins M.J."/>
            <person name="Karaoz U."/>
            <person name="Brodie E.L."/>
            <person name="Williams K.H."/>
            <person name="Hubbard S.S."/>
            <person name="Banfield J.F."/>
        </authorList>
    </citation>
    <scope>NUCLEOTIDE SEQUENCE [LARGE SCALE GENOMIC DNA]</scope>
</reference>
<dbReference type="SMART" id="SM00419">
    <property type="entry name" value="HTH_CRP"/>
    <property type="match status" value="1"/>
</dbReference>
<dbReference type="CDD" id="cd00092">
    <property type="entry name" value="HTH_CRP"/>
    <property type="match status" value="1"/>
</dbReference>